<dbReference type="SMART" id="SM00950">
    <property type="entry name" value="Piwi"/>
    <property type="match status" value="1"/>
</dbReference>
<keyword evidence="1" id="KW-0472">Membrane</keyword>
<feature type="domain" description="Piwi" evidence="2">
    <location>
        <begin position="252"/>
        <end position="602"/>
    </location>
</feature>
<dbReference type="EMBL" id="ASPP01023936">
    <property type="protein sequence ID" value="ETO09720.1"/>
    <property type="molecule type" value="Genomic_DNA"/>
</dbReference>
<proteinExistence type="predicted"/>
<dbReference type="InterPro" id="IPR012337">
    <property type="entry name" value="RNaseH-like_sf"/>
</dbReference>
<dbReference type="PANTHER" id="PTHR22891">
    <property type="entry name" value="EUKARYOTIC TRANSLATION INITIATION FACTOR 2C"/>
    <property type="match status" value="1"/>
</dbReference>
<dbReference type="GO" id="GO:0003676">
    <property type="term" value="F:nucleic acid binding"/>
    <property type="evidence" value="ECO:0007669"/>
    <property type="project" value="InterPro"/>
</dbReference>
<keyword evidence="1" id="KW-0812">Transmembrane</keyword>
<evidence type="ECO:0000256" key="1">
    <source>
        <dbReference type="SAM" id="Phobius"/>
    </source>
</evidence>
<dbReference type="InterPro" id="IPR036397">
    <property type="entry name" value="RNaseH_sf"/>
</dbReference>
<gene>
    <name evidence="3" type="ORF">RFI_27655</name>
</gene>
<accession>X6M9M8</accession>
<dbReference type="Proteomes" id="UP000023152">
    <property type="component" value="Unassembled WGS sequence"/>
</dbReference>
<name>X6M9M8_RETFI</name>
<dbReference type="OrthoDB" id="10252740at2759"/>
<evidence type="ECO:0000259" key="2">
    <source>
        <dbReference type="SMART" id="SM00950"/>
    </source>
</evidence>
<dbReference type="SUPFAM" id="SSF53098">
    <property type="entry name" value="Ribonuclease H-like"/>
    <property type="match status" value="1"/>
</dbReference>
<evidence type="ECO:0000313" key="3">
    <source>
        <dbReference type="EMBL" id="ETO09720.1"/>
    </source>
</evidence>
<dbReference type="Pfam" id="PF02171">
    <property type="entry name" value="Piwi"/>
    <property type="match status" value="1"/>
</dbReference>
<dbReference type="AlphaFoldDB" id="X6M9M8"/>
<protein>
    <recommendedName>
        <fullName evidence="2">Piwi domain-containing protein</fullName>
    </recommendedName>
</protein>
<keyword evidence="1" id="KW-1133">Transmembrane helix</keyword>
<evidence type="ECO:0000313" key="4">
    <source>
        <dbReference type="Proteomes" id="UP000023152"/>
    </source>
</evidence>
<dbReference type="Gene3D" id="3.30.420.10">
    <property type="entry name" value="Ribonuclease H-like superfamily/Ribonuclease H"/>
    <property type="match status" value="1"/>
</dbReference>
<dbReference type="InterPro" id="IPR003165">
    <property type="entry name" value="Piwi"/>
</dbReference>
<keyword evidence="4" id="KW-1185">Reference proteome</keyword>
<feature type="transmembrane region" description="Helical" evidence="1">
    <location>
        <begin position="20"/>
        <end position="39"/>
    </location>
</feature>
<organism evidence="3 4">
    <name type="scientific">Reticulomyxa filosa</name>
    <dbReference type="NCBI Taxonomy" id="46433"/>
    <lineage>
        <taxon>Eukaryota</taxon>
        <taxon>Sar</taxon>
        <taxon>Rhizaria</taxon>
        <taxon>Retaria</taxon>
        <taxon>Foraminifera</taxon>
        <taxon>Monothalamids</taxon>
        <taxon>Reticulomyxidae</taxon>
        <taxon>Reticulomyxa</taxon>
    </lineage>
</organism>
<comment type="caution">
    <text evidence="3">The sequence shown here is derived from an EMBL/GenBank/DDBJ whole genome shotgun (WGS) entry which is preliminary data.</text>
</comment>
<reference evidence="3 4" key="1">
    <citation type="journal article" date="2013" name="Curr. Biol.">
        <title>The Genome of the Foraminiferan Reticulomyxa filosa.</title>
        <authorList>
            <person name="Glockner G."/>
            <person name="Hulsmann N."/>
            <person name="Schleicher M."/>
            <person name="Noegel A.A."/>
            <person name="Eichinger L."/>
            <person name="Gallinger C."/>
            <person name="Pawlowski J."/>
            <person name="Sierra R."/>
            <person name="Euteneuer U."/>
            <person name="Pillet L."/>
            <person name="Moustafa A."/>
            <person name="Platzer M."/>
            <person name="Groth M."/>
            <person name="Szafranski K."/>
            <person name="Schliwa M."/>
        </authorList>
    </citation>
    <scope>NUCLEOTIDE SEQUENCE [LARGE SCALE GENOMIC DNA]</scope>
</reference>
<sequence length="634" mass="72573">MRTELQAHRKRNLSSKITRVCVCLVFLHFFPFFFFLSFMHHKIFFKKKKNKIGRCFLPQHVQLTLKSDDVEDYTQILEKTTAPIQDRLHRIDGLVEVMRKTGERIASKSKKRTEPEIQEKEEKKEVAVMETFPFKIDPRPIRVNAVQLQYPNIIYMTKDYDDPIKTSVTNIQWGRSGGGYIGGMVPLRNWAIVVNSKDNYADNQIANIERGWNSFVASRGLPESSVANPSVLRIDFGNIDGYRAILQKAYQLVILALPEKEIGSQYKSQFTRILQSDKASNKACLIQCLLGRNASDPNVIKGSFDAIMAKIGNVLFQIDPNLPNGSKVINMNKTWCVGMELSHRAEKPSAIILALSTAPLEGSLRSWHFTTHLNPSRKDVITLEAASTLMFDALKMAVENVGSRNLPENIIFLRGGMPDNRLHELYSKEVVGVARGINRFKGLFEKTDENVKKWKCKLTYVVRCKNVLDRFGQLQEGGRVGPIESPAVIFDGVTSERYVVIQQHKQKKKVTNNIHRFWDFYVWPYHLKKEESKTRPSRYVVLRDDIGLAKKGGTFDLFQLIYSLSYTYVFSIPFPRYMGPTASPGPLQYAKHYAERFSQMIFKADKSIDMLKRSNKLINQPQVSVPVQDNETTN</sequence>